<feature type="region of interest" description="Disordered" evidence="1">
    <location>
        <begin position="125"/>
        <end position="191"/>
    </location>
</feature>
<evidence type="ECO:0000256" key="1">
    <source>
        <dbReference type="SAM" id="MobiDB-lite"/>
    </source>
</evidence>
<proteinExistence type="predicted"/>
<comment type="caution">
    <text evidence="2">The sequence shown here is derived from an EMBL/GenBank/DDBJ whole genome shotgun (WGS) entry which is preliminary data.</text>
</comment>
<dbReference type="Proteomes" id="UP000319801">
    <property type="component" value="Unassembled WGS sequence"/>
</dbReference>
<name>A0A556TUH4_BAGYA</name>
<dbReference type="EMBL" id="VCAZ01000019">
    <property type="protein sequence ID" value="TSK72093.1"/>
    <property type="molecule type" value="Genomic_DNA"/>
</dbReference>
<evidence type="ECO:0000313" key="3">
    <source>
        <dbReference type="Proteomes" id="UP000319801"/>
    </source>
</evidence>
<gene>
    <name evidence="2" type="ORF">Baya_3077</name>
</gene>
<reference evidence="2 3" key="1">
    <citation type="journal article" date="2019" name="Genome Biol. Evol.">
        <title>Whole-Genome Sequencing of the Giant Devil Catfish, Bagarius yarrelli.</title>
        <authorList>
            <person name="Jiang W."/>
            <person name="Lv Y."/>
            <person name="Cheng L."/>
            <person name="Yang K."/>
            <person name="Chao B."/>
            <person name="Wang X."/>
            <person name="Li Y."/>
            <person name="Pan X."/>
            <person name="You X."/>
            <person name="Zhang Y."/>
            <person name="Yang J."/>
            <person name="Li J."/>
            <person name="Zhang X."/>
            <person name="Liu S."/>
            <person name="Sun C."/>
            <person name="Yang J."/>
            <person name="Shi Q."/>
        </authorList>
    </citation>
    <scope>NUCLEOTIDE SEQUENCE [LARGE SCALE GENOMIC DNA]</scope>
    <source>
        <strain evidence="2">JWS20170419001</strain>
        <tissue evidence="2">Muscle</tissue>
    </source>
</reference>
<dbReference type="AlphaFoldDB" id="A0A556TUH4"/>
<organism evidence="2 3">
    <name type="scientific">Bagarius yarrelli</name>
    <name type="common">Goonch</name>
    <name type="synonym">Bagrus yarrelli</name>
    <dbReference type="NCBI Taxonomy" id="175774"/>
    <lineage>
        <taxon>Eukaryota</taxon>
        <taxon>Metazoa</taxon>
        <taxon>Chordata</taxon>
        <taxon>Craniata</taxon>
        <taxon>Vertebrata</taxon>
        <taxon>Euteleostomi</taxon>
        <taxon>Actinopterygii</taxon>
        <taxon>Neopterygii</taxon>
        <taxon>Teleostei</taxon>
        <taxon>Ostariophysi</taxon>
        <taxon>Siluriformes</taxon>
        <taxon>Sisoridae</taxon>
        <taxon>Sisorinae</taxon>
        <taxon>Bagarius</taxon>
    </lineage>
</organism>
<accession>A0A556TUH4</accession>
<evidence type="ECO:0000313" key="2">
    <source>
        <dbReference type="EMBL" id="TSK72093.1"/>
    </source>
</evidence>
<keyword evidence="3" id="KW-1185">Reference proteome</keyword>
<sequence length="191" mass="21304">MHNLSNKEDTNLADLPPSCFPLLHYRMPTCVPICTREMPVVVYVCQAESRPPSQHTTFTAGPSESSIPPHKRCPLVQLSSGNAFTYLNIVELNEQGYLTMPQVEQMPARYLSSNLTVLLKAPRLPTTPINEKGRSQPYTSSPRHRAQKQGLAYHVLPQSTKTRQDKTLSGCGPGKKNKSVILSKRASTKRY</sequence>
<protein>
    <submittedName>
        <fullName evidence="2">Uncharacterized protein</fullName>
    </submittedName>
</protein>